<organism evidence="1">
    <name type="scientific">Anopheles coluzzii</name>
    <name type="common">African malaria mosquito</name>
    <dbReference type="NCBI Taxonomy" id="1518534"/>
    <lineage>
        <taxon>Eukaryota</taxon>
        <taxon>Metazoa</taxon>
        <taxon>Ecdysozoa</taxon>
        <taxon>Arthropoda</taxon>
        <taxon>Hexapoda</taxon>
        <taxon>Insecta</taxon>
        <taxon>Pterygota</taxon>
        <taxon>Neoptera</taxon>
        <taxon>Endopterygota</taxon>
        <taxon>Diptera</taxon>
        <taxon>Nematocera</taxon>
        <taxon>Culicoidea</taxon>
        <taxon>Culicidae</taxon>
        <taxon>Anophelinae</taxon>
        <taxon>Anopheles</taxon>
    </lineage>
</organism>
<reference evidence="1" key="1">
    <citation type="submission" date="2022-08" db="UniProtKB">
        <authorList>
            <consortium name="EnsemblMetazoa"/>
        </authorList>
    </citation>
    <scope>IDENTIFICATION</scope>
</reference>
<sequence length="122" mass="14325">MKPDFELEAKVAPSTNGNAILKPHIGQWLIQQVKVPPARNRIERFRTVRLERDATPQLHERIVLVGPCQLFRRTLHESRLQQCPLSRLNLHQRQGTFVRFHYPYVGGYKFVQISRSLDEAQR</sequence>
<protein>
    <submittedName>
        <fullName evidence="1">Uncharacterized protein</fullName>
    </submittedName>
</protein>
<dbReference type="Proteomes" id="UP000075882">
    <property type="component" value="Unassembled WGS sequence"/>
</dbReference>
<proteinExistence type="predicted"/>
<dbReference type="EnsemblMetazoa" id="ACOM023036-RA">
    <property type="protein sequence ID" value="ACOM023036-PA.1"/>
    <property type="gene ID" value="ACOM023036"/>
</dbReference>
<evidence type="ECO:0000313" key="1">
    <source>
        <dbReference type="EnsemblMetazoa" id="ACOM023036-PA.1"/>
    </source>
</evidence>
<dbReference type="AlphaFoldDB" id="A0A8W7P047"/>
<accession>A0A8W7P047</accession>
<name>A0A8W7P047_ANOCL</name>